<evidence type="ECO:0000313" key="3">
    <source>
        <dbReference type="EMBL" id="MCP1260051.1"/>
    </source>
</evidence>
<evidence type="ECO:0000313" key="4">
    <source>
        <dbReference type="Proteomes" id="UP001523528"/>
    </source>
</evidence>
<comment type="caution">
    <text evidence="3">The sequence shown here is derived from an EMBL/GenBank/DDBJ whole genome shotgun (WGS) entry which is preliminary data.</text>
</comment>
<feature type="domain" description="Spore coat protein U/FanG" evidence="2">
    <location>
        <begin position="20"/>
        <end position="154"/>
    </location>
</feature>
<reference evidence="3 4" key="1">
    <citation type="submission" date="2022-06" db="EMBL/GenBank/DDBJ databases">
        <title>Acetobacer genomes from food samples.</title>
        <authorList>
            <person name="Sombolestani A."/>
        </authorList>
    </citation>
    <scope>NUCLEOTIDE SEQUENCE [LARGE SCALE GENOMIC DNA]</scope>
    <source>
        <strain evidence="3 4">R-83285</strain>
    </source>
</reference>
<dbReference type="Pfam" id="PF05229">
    <property type="entry name" value="SCPU"/>
    <property type="match status" value="2"/>
</dbReference>
<proteinExistence type="predicted"/>
<protein>
    <submittedName>
        <fullName evidence="3">Spore coat U domain-containing protein</fullName>
    </submittedName>
</protein>
<dbReference type="SMART" id="SM00972">
    <property type="entry name" value="SCPU"/>
    <property type="match status" value="2"/>
</dbReference>
<organism evidence="3 4">
    <name type="scientific">Acetobacter lambici</name>
    <dbReference type="NCBI Taxonomy" id="1332824"/>
    <lineage>
        <taxon>Bacteria</taxon>
        <taxon>Pseudomonadati</taxon>
        <taxon>Pseudomonadota</taxon>
        <taxon>Alphaproteobacteria</taxon>
        <taxon>Acetobacterales</taxon>
        <taxon>Acetobacteraceae</taxon>
        <taxon>Acetobacter</taxon>
    </lineage>
</organism>
<name>A0ABT1F499_9PROT</name>
<dbReference type="PANTHER" id="PTHR37089">
    <property type="entry name" value="PROTEIN U-RELATED"/>
    <property type="match status" value="1"/>
</dbReference>
<dbReference type="EMBL" id="JAMYZZ010000078">
    <property type="protein sequence ID" value="MCP1260051.1"/>
    <property type="molecule type" value="Genomic_DNA"/>
</dbReference>
<feature type="signal peptide" evidence="1">
    <location>
        <begin position="1"/>
        <end position="22"/>
    </location>
</feature>
<feature type="chain" id="PRO_5046546321" evidence="1">
    <location>
        <begin position="23"/>
        <end position="323"/>
    </location>
</feature>
<dbReference type="PANTHER" id="PTHR37089:SF1">
    <property type="entry name" value="MEMBRANE PROTEIN"/>
    <property type="match status" value="1"/>
</dbReference>
<feature type="domain" description="Spore coat protein U/FanG" evidence="2">
    <location>
        <begin position="183"/>
        <end position="319"/>
    </location>
</feature>
<dbReference type="Proteomes" id="UP001523528">
    <property type="component" value="Unassembled WGS sequence"/>
</dbReference>
<keyword evidence="4" id="KW-1185">Reference proteome</keyword>
<evidence type="ECO:0000256" key="1">
    <source>
        <dbReference type="SAM" id="SignalP"/>
    </source>
</evidence>
<sequence length="323" mass="33335">MRNSALLILLLLATLTGGRAWASSCTVSAPGGTSLGSLSSLSLSSGGSTSEISSGFVCTGSLLSIIYTQTVNAQIQTISALTDPSGDSLPIQLCDSSGCSTPYTAGQTINWSATSLIGLLNLFNGIDGTLPLYIRIPPGSYNVSAGVYTGSVTIGWTWSVCPGIGLLGICIGLDDQTTPVPETVVLTFTVTADCQITAPNVVFAPSPLVAAFADVHQSLTVGCTKGSTYTVGISDGNNADSTSRAMSNGSGSLLRYEIYQQSTTNRWGSTGIQRRANATADVNPNTLDGLTQQQFAYTAHILTTQTTPAAGSYSDNLVVDVQF</sequence>
<gene>
    <name evidence="3" type="ORF">NKW50_15900</name>
</gene>
<dbReference type="InterPro" id="IPR007893">
    <property type="entry name" value="Spore_coat_U/FanG"/>
</dbReference>
<accession>A0ABT1F499</accession>
<dbReference type="RefSeq" id="WP_253544507.1">
    <property type="nucleotide sequence ID" value="NZ_JAMYZY010000077.1"/>
</dbReference>
<keyword evidence="1" id="KW-0732">Signal</keyword>
<evidence type="ECO:0000259" key="2">
    <source>
        <dbReference type="Pfam" id="PF05229"/>
    </source>
</evidence>
<dbReference type="InterPro" id="IPR053167">
    <property type="entry name" value="Spore_coat_component"/>
</dbReference>